<dbReference type="Proteomes" id="UP001437256">
    <property type="component" value="Unassembled WGS sequence"/>
</dbReference>
<sequence>DYQPSRGFDPKTINFARHLKREYIFQPSGTDRLEEVIEERKCNNGFSEYNVNANLEDPSNAQDQQPVGDAGSSSNLRIRGALCDREDGFTTRADIVDKNTQHGELESGAGDHPDKDLIHRKAINSDMAADSLRPRSSESTSGHSNGADRIAGSTPDTAPRIYSEVNSTVTPSHEVNTQNIGGLRILHASPCGDTYSEVHGDGTLRRQIRTSRIRTFVPPTSLTTRVLATPRPSPITVEVLSESYAPPSNNTATLRSFLPGDAPTNPRRNQRHLVRMEDSSRERGGALPS</sequence>
<protein>
    <submittedName>
        <fullName evidence="2">Uncharacterized protein</fullName>
    </submittedName>
</protein>
<evidence type="ECO:0000313" key="3">
    <source>
        <dbReference type="Proteomes" id="UP001437256"/>
    </source>
</evidence>
<proteinExistence type="predicted"/>
<feature type="compositionally biased region" description="Basic and acidic residues" evidence="1">
    <location>
        <begin position="93"/>
        <end position="119"/>
    </location>
</feature>
<feature type="region of interest" description="Disordered" evidence="1">
    <location>
        <begin position="56"/>
        <end position="75"/>
    </location>
</feature>
<gene>
    <name evidence="2" type="ORF">AAF712_002804</name>
</gene>
<evidence type="ECO:0000256" key="1">
    <source>
        <dbReference type="SAM" id="MobiDB-lite"/>
    </source>
</evidence>
<feature type="non-terminal residue" evidence="2">
    <location>
        <position position="1"/>
    </location>
</feature>
<feature type="region of interest" description="Disordered" evidence="1">
    <location>
        <begin position="93"/>
        <end position="160"/>
    </location>
</feature>
<name>A0ABR3AAB8_9AGAR</name>
<comment type="caution">
    <text evidence="2">The sequence shown here is derived from an EMBL/GenBank/DDBJ whole genome shotgun (WGS) entry which is preliminary data.</text>
</comment>
<evidence type="ECO:0000313" key="2">
    <source>
        <dbReference type="EMBL" id="KAL0070312.1"/>
    </source>
</evidence>
<accession>A0ABR3AAB8</accession>
<feature type="region of interest" description="Disordered" evidence="1">
    <location>
        <begin position="254"/>
        <end position="289"/>
    </location>
</feature>
<feature type="compositionally biased region" description="Basic and acidic residues" evidence="1">
    <location>
        <begin position="274"/>
        <end position="289"/>
    </location>
</feature>
<reference evidence="2 3" key="1">
    <citation type="submission" date="2024-05" db="EMBL/GenBank/DDBJ databases">
        <title>A draft genome resource for the thread blight pathogen Marasmius tenuissimus strain MS-2.</title>
        <authorList>
            <person name="Yulfo-Soto G.E."/>
            <person name="Baruah I.K."/>
            <person name="Amoako-Attah I."/>
            <person name="Bukari Y."/>
            <person name="Meinhardt L.W."/>
            <person name="Bailey B.A."/>
            <person name="Cohen S.P."/>
        </authorList>
    </citation>
    <scope>NUCLEOTIDE SEQUENCE [LARGE SCALE GENOMIC DNA]</scope>
    <source>
        <strain evidence="2 3">MS-2</strain>
    </source>
</reference>
<dbReference type="EMBL" id="JBBXMP010000008">
    <property type="protein sequence ID" value="KAL0070312.1"/>
    <property type="molecule type" value="Genomic_DNA"/>
</dbReference>
<organism evidence="2 3">
    <name type="scientific">Marasmius tenuissimus</name>
    <dbReference type="NCBI Taxonomy" id="585030"/>
    <lineage>
        <taxon>Eukaryota</taxon>
        <taxon>Fungi</taxon>
        <taxon>Dikarya</taxon>
        <taxon>Basidiomycota</taxon>
        <taxon>Agaricomycotina</taxon>
        <taxon>Agaricomycetes</taxon>
        <taxon>Agaricomycetidae</taxon>
        <taxon>Agaricales</taxon>
        <taxon>Marasmiineae</taxon>
        <taxon>Marasmiaceae</taxon>
        <taxon>Marasmius</taxon>
    </lineage>
</organism>
<keyword evidence="3" id="KW-1185">Reference proteome</keyword>